<dbReference type="AlphaFoldDB" id="A0A0G4FIK5"/>
<gene>
    <name evidence="2" type="ORF">Cvel_17221</name>
</gene>
<feature type="region of interest" description="Disordered" evidence="1">
    <location>
        <begin position="1"/>
        <end position="73"/>
    </location>
</feature>
<dbReference type="VEuPathDB" id="CryptoDB:Cvel_17221"/>
<evidence type="ECO:0000256" key="1">
    <source>
        <dbReference type="SAM" id="MobiDB-lite"/>
    </source>
</evidence>
<organism evidence="2">
    <name type="scientific">Chromera velia CCMP2878</name>
    <dbReference type="NCBI Taxonomy" id="1169474"/>
    <lineage>
        <taxon>Eukaryota</taxon>
        <taxon>Sar</taxon>
        <taxon>Alveolata</taxon>
        <taxon>Colpodellida</taxon>
        <taxon>Chromeraceae</taxon>
        <taxon>Chromera</taxon>
    </lineage>
</organism>
<evidence type="ECO:0000313" key="2">
    <source>
        <dbReference type="EMBL" id="CEM13466.1"/>
    </source>
</evidence>
<feature type="compositionally biased region" description="Basic and acidic residues" evidence="1">
    <location>
        <begin position="19"/>
        <end position="29"/>
    </location>
</feature>
<proteinExistence type="predicted"/>
<name>A0A0G4FIK5_9ALVE</name>
<reference evidence="2" key="1">
    <citation type="submission" date="2014-11" db="EMBL/GenBank/DDBJ databases">
        <authorList>
            <person name="Otto D Thomas"/>
            <person name="Naeem Raeece"/>
        </authorList>
    </citation>
    <scope>NUCLEOTIDE SEQUENCE</scope>
</reference>
<accession>A0A0G4FIK5</accession>
<dbReference type="EMBL" id="CDMZ01000400">
    <property type="protein sequence ID" value="CEM13466.1"/>
    <property type="molecule type" value="Genomic_DNA"/>
</dbReference>
<protein>
    <submittedName>
        <fullName evidence="2">Uncharacterized protein</fullName>
    </submittedName>
</protein>
<sequence>MWGQGLTPHQRGQQALAEQRARRAKEAKGKTGTGSSDTAAKTKASVPKGGAAGFSEHFDDKDMQQYLDGKAKK</sequence>